<feature type="region of interest" description="Disordered" evidence="2">
    <location>
        <begin position="17"/>
        <end position="217"/>
    </location>
</feature>
<evidence type="ECO:0000313" key="3">
    <source>
        <dbReference type="EMBL" id="TBU35107.1"/>
    </source>
</evidence>
<feature type="compositionally biased region" description="Polar residues" evidence="2">
    <location>
        <begin position="229"/>
        <end position="246"/>
    </location>
</feature>
<feature type="compositionally biased region" description="Polar residues" evidence="2">
    <location>
        <begin position="64"/>
        <end position="73"/>
    </location>
</feature>
<dbReference type="EMBL" id="ML143387">
    <property type="protein sequence ID" value="TBU35107.1"/>
    <property type="molecule type" value="Genomic_DNA"/>
</dbReference>
<dbReference type="OrthoDB" id="2757827at2759"/>
<keyword evidence="1" id="KW-0175">Coiled coil</keyword>
<feature type="region of interest" description="Disordered" evidence="2">
    <location>
        <begin position="229"/>
        <end position="256"/>
    </location>
</feature>
<gene>
    <name evidence="3" type="ORF">BD311DRAFT_709267</name>
</gene>
<feature type="coiled-coil region" evidence="1">
    <location>
        <begin position="329"/>
        <end position="366"/>
    </location>
</feature>
<evidence type="ECO:0000256" key="1">
    <source>
        <dbReference type="SAM" id="Coils"/>
    </source>
</evidence>
<dbReference type="AlphaFoldDB" id="A0A4Q9N519"/>
<sequence length="407" mass="43807">MVDTRFSRLATPVRARNGITQVSRPRASSVPAEGSHKPEWLLDCAFMSPRKRKRTNTREEPLPSQASQSQGARNPQPPQQGREVRKALGRAARPRARGLSSADREIVAAGLASSSRASSRTRSASRTASVDGRPRRRCASTSRAQSEAPPARSPYVFGGQGRRTPGAKARRLKGAGGSGKSASASALRRADTPLVAASRRAKSNASSGGRQEEKSRARALFEDDMSSLTSLDESQDAGSSVSGRSSNAKRRRLSPRPLASLATASLVCDDENDSQRTAVEEDFEMLESPECLPWVPMNPDSKDSEYVPPGLNALIDDMTRALVLQISARQKAENMHAAELQRRLQLEREAARLAAANRALEAERSARAADSLANTLKNARISDFSQRPPVVNAPAEGNRQAPASATQ</sequence>
<organism evidence="3">
    <name type="scientific">Dichomitus squalens</name>
    <dbReference type="NCBI Taxonomy" id="114155"/>
    <lineage>
        <taxon>Eukaryota</taxon>
        <taxon>Fungi</taxon>
        <taxon>Dikarya</taxon>
        <taxon>Basidiomycota</taxon>
        <taxon>Agaricomycotina</taxon>
        <taxon>Agaricomycetes</taxon>
        <taxon>Polyporales</taxon>
        <taxon>Polyporaceae</taxon>
        <taxon>Dichomitus</taxon>
    </lineage>
</organism>
<protein>
    <submittedName>
        <fullName evidence="3">Uncharacterized protein</fullName>
    </submittedName>
</protein>
<evidence type="ECO:0000256" key="2">
    <source>
        <dbReference type="SAM" id="MobiDB-lite"/>
    </source>
</evidence>
<feature type="region of interest" description="Disordered" evidence="2">
    <location>
        <begin position="378"/>
        <end position="407"/>
    </location>
</feature>
<dbReference type="Proteomes" id="UP000292957">
    <property type="component" value="Unassembled WGS sequence"/>
</dbReference>
<accession>A0A4Q9N519</accession>
<reference evidence="3" key="1">
    <citation type="submission" date="2019-01" db="EMBL/GenBank/DDBJ databases">
        <title>Draft genome sequences of three monokaryotic isolates of the white-rot basidiomycete fungus Dichomitus squalens.</title>
        <authorList>
            <consortium name="DOE Joint Genome Institute"/>
            <person name="Lopez S.C."/>
            <person name="Andreopoulos B."/>
            <person name="Pangilinan J."/>
            <person name="Lipzen A."/>
            <person name="Riley R."/>
            <person name="Ahrendt S."/>
            <person name="Ng V."/>
            <person name="Barry K."/>
            <person name="Daum C."/>
            <person name="Grigoriev I.V."/>
            <person name="Hilden K.S."/>
            <person name="Makela M.R."/>
            <person name="de Vries R.P."/>
        </authorList>
    </citation>
    <scope>NUCLEOTIDE SEQUENCE [LARGE SCALE GENOMIC DNA]</scope>
    <source>
        <strain evidence="3">OM18370.1</strain>
    </source>
</reference>
<proteinExistence type="predicted"/>
<feature type="compositionally biased region" description="Low complexity" evidence="2">
    <location>
        <begin position="112"/>
        <end position="129"/>
    </location>
</feature>
<name>A0A4Q9N519_9APHY</name>